<evidence type="ECO:0000313" key="2">
    <source>
        <dbReference type="EMBL" id="OJH34804.1"/>
    </source>
</evidence>
<dbReference type="Proteomes" id="UP000182229">
    <property type="component" value="Unassembled WGS sequence"/>
</dbReference>
<keyword evidence="3" id="KW-1185">Reference proteome</keyword>
<dbReference type="Gene3D" id="3.60.21.70">
    <property type="entry name" value="PhoD-like phosphatase"/>
    <property type="match status" value="1"/>
</dbReference>
<name>A0A1L9AXS1_9BACT</name>
<evidence type="ECO:0000313" key="3">
    <source>
        <dbReference type="Proteomes" id="UP000182229"/>
    </source>
</evidence>
<dbReference type="InterPro" id="IPR038607">
    <property type="entry name" value="PhoD-like_sf"/>
</dbReference>
<feature type="domain" description="Phospholipase D N-terminal" evidence="1">
    <location>
        <begin position="60"/>
        <end position="154"/>
    </location>
</feature>
<sequence length="295" mass="32708">MRCVPSFSSGSFQARPEVAVPAFPPHSSVLTCLATPAEGRLLEPGELSAVEDGSAYFPQSVASGEPGADGVVLWTRAVDPSHPGTPLVLTLQVARDEHFAHRVLEVPGLCTTPARDHTLKVRVTNLAPSTRYHYRFILERDGRYLGSPQGRTRTGPALASNGPLHFVVVSYRDLLGHGDDTCRRLLRHEEDLDFILLLGDSLHEDGSFSGLTARARRESCRAWRTHPVMRQVHAHYPFLVLWEGLVPGSGWEGSTRRILCDYLPIRPSWEVFAGRLHPVARPSRRERPWLLPVAA</sequence>
<dbReference type="PANTHER" id="PTHR43606">
    <property type="entry name" value="PHOSPHATASE, PUTATIVE (AFU_ORTHOLOGUE AFUA_6G08710)-RELATED"/>
    <property type="match status" value="1"/>
</dbReference>
<comment type="caution">
    <text evidence="2">The sequence shown here is derived from an EMBL/GenBank/DDBJ whole genome shotgun (WGS) entry which is preliminary data.</text>
</comment>
<reference evidence="3" key="1">
    <citation type="submission" date="2016-11" db="EMBL/GenBank/DDBJ databases">
        <authorList>
            <person name="Shukria A."/>
            <person name="Stevens D.C."/>
        </authorList>
    </citation>
    <scope>NUCLEOTIDE SEQUENCE [LARGE SCALE GENOMIC DNA]</scope>
    <source>
        <strain evidence="3">Cbfe23</strain>
    </source>
</reference>
<reference evidence="2 3" key="2">
    <citation type="submission" date="2016-12" db="EMBL/GenBank/DDBJ databases">
        <title>Draft Genome Sequence of Cystobacter ferrugineus Strain Cbfe23.</title>
        <authorList>
            <person name="Akbar S."/>
            <person name="Dowd S.E."/>
            <person name="Stevens D.C."/>
        </authorList>
    </citation>
    <scope>NUCLEOTIDE SEQUENCE [LARGE SCALE GENOMIC DNA]</scope>
    <source>
        <strain evidence="2 3">Cbfe23</strain>
    </source>
</reference>
<dbReference type="PANTHER" id="PTHR43606:SF2">
    <property type="entry name" value="ALKALINE PHOSPHATASE FAMILY PROTEIN (AFU_ORTHOLOGUE AFUA_5G03860)"/>
    <property type="match status" value="1"/>
</dbReference>
<accession>A0A1L9AXS1</accession>
<dbReference type="EMBL" id="MPIN01000017">
    <property type="protein sequence ID" value="OJH34804.1"/>
    <property type="molecule type" value="Genomic_DNA"/>
</dbReference>
<proteinExistence type="predicted"/>
<dbReference type="Gene3D" id="2.60.40.380">
    <property type="entry name" value="Purple acid phosphatase-like, N-terminal"/>
    <property type="match status" value="1"/>
</dbReference>
<dbReference type="AlphaFoldDB" id="A0A1L9AXS1"/>
<evidence type="ECO:0000259" key="1">
    <source>
        <dbReference type="Pfam" id="PF16655"/>
    </source>
</evidence>
<dbReference type="InterPro" id="IPR032093">
    <property type="entry name" value="PhoD_N"/>
</dbReference>
<dbReference type="STRING" id="83449.BON30_42395"/>
<organism evidence="2 3">
    <name type="scientific">Cystobacter ferrugineus</name>
    <dbReference type="NCBI Taxonomy" id="83449"/>
    <lineage>
        <taxon>Bacteria</taxon>
        <taxon>Pseudomonadati</taxon>
        <taxon>Myxococcota</taxon>
        <taxon>Myxococcia</taxon>
        <taxon>Myxococcales</taxon>
        <taxon>Cystobacterineae</taxon>
        <taxon>Archangiaceae</taxon>
        <taxon>Cystobacter</taxon>
    </lineage>
</organism>
<protein>
    <recommendedName>
        <fullName evidence="1">Phospholipase D N-terminal domain-containing protein</fullName>
    </recommendedName>
</protein>
<gene>
    <name evidence="2" type="ORF">BON30_42395</name>
</gene>
<dbReference type="RefSeq" id="WP_071904285.1">
    <property type="nucleotide sequence ID" value="NZ_MPIN01000017.1"/>
</dbReference>
<dbReference type="OrthoDB" id="327733at2"/>
<dbReference type="InterPro" id="IPR052900">
    <property type="entry name" value="Phospholipid_Metab_Enz"/>
</dbReference>
<dbReference type="Pfam" id="PF16655">
    <property type="entry name" value="PhoD_N"/>
    <property type="match status" value="1"/>
</dbReference>